<evidence type="ECO:0000256" key="4">
    <source>
        <dbReference type="ARBA" id="ARBA00023136"/>
    </source>
</evidence>
<dbReference type="PROSITE" id="PS50850">
    <property type="entry name" value="MFS"/>
    <property type="match status" value="1"/>
</dbReference>
<proteinExistence type="predicted"/>
<dbReference type="PANTHER" id="PTHR24064">
    <property type="entry name" value="SOLUTE CARRIER FAMILY 22 MEMBER"/>
    <property type="match status" value="1"/>
</dbReference>
<keyword evidence="8" id="KW-1185">Reference proteome</keyword>
<feature type="domain" description="Major facilitator superfamily (MFS) profile" evidence="6">
    <location>
        <begin position="62"/>
        <end position="502"/>
    </location>
</feature>
<accession>A0A0V0ZKA8</accession>
<feature type="transmembrane region" description="Helical" evidence="5">
    <location>
        <begin position="159"/>
        <end position="181"/>
    </location>
</feature>
<organism evidence="7 8">
    <name type="scientific">Trichinella patagoniensis</name>
    <dbReference type="NCBI Taxonomy" id="990121"/>
    <lineage>
        <taxon>Eukaryota</taxon>
        <taxon>Metazoa</taxon>
        <taxon>Ecdysozoa</taxon>
        <taxon>Nematoda</taxon>
        <taxon>Enoplea</taxon>
        <taxon>Dorylaimia</taxon>
        <taxon>Trichinellida</taxon>
        <taxon>Trichinellidae</taxon>
        <taxon>Trichinella</taxon>
    </lineage>
</organism>
<feature type="transmembrane region" description="Helical" evidence="5">
    <location>
        <begin position="335"/>
        <end position="355"/>
    </location>
</feature>
<dbReference type="GO" id="GO:0016020">
    <property type="term" value="C:membrane"/>
    <property type="evidence" value="ECO:0007669"/>
    <property type="project" value="UniProtKB-SubCell"/>
</dbReference>
<evidence type="ECO:0000256" key="3">
    <source>
        <dbReference type="ARBA" id="ARBA00022989"/>
    </source>
</evidence>
<protein>
    <submittedName>
        <fullName evidence="7">Organic cation transporter protein</fullName>
    </submittedName>
</protein>
<dbReference type="Gene3D" id="1.20.1250.20">
    <property type="entry name" value="MFS general substrate transporter like domains"/>
    <property type="match status" value="1"/>
</dbReference>
<evidence type="ECO:0000259" key="6">
    <source>
        <dbReference type="PROSITE" id="PS50850"/>
    </source>
</evidence>
<evidence type="ECO:0000256" key="1">
    <source>
        <dbReference type="ARBA" id="ARBA00004141"/>
    </source>
</evidence>
<feature type="transmembrane region" description="Helical" evidence="5">
    <location>
        <begin position="217"/>
        <end position="239"/>
    </location>
</feature>
<dbReference type="InterPro" id="IPR036259">
    <property type="entry name" value="MFS_trans_sf"/>
</dbReference>
<dbReference type="EMBL" id="JYDQ01000155">
    <property type="protein sequence ID" value="KRY12821.1"/>
    <property type="molecule type" value="Genomic_DNA"/>
</dbReference>
<feature type="transmembrane region" description="Helical" evidence="5">
    <location>
        <begin position="413"/>
        <end position="436"/>
    </location>
</feature>
<dbReference type="Pfam" id="PF00083">
    <property type="entry name" value="Sugar_tr"/>
    <property type="match status" value="1"/>
</dbReference>
<sequence length="671" mass="74867">MKFEDLLRDHVGEFGPYQQVQYFLVNLPVIITSMHVLSWTFTSEVLPHRCLYVGENDTIPYELAANWSSNLLDQSGSSCLRYKNVSYSQETIPEDAELESCIDGYRWKPSAYTSTAVTKWSLVCDQKWVRSFIQSVYYIGQFFGSFICGTMSDRFGRKVVFFLAIILQMFCGSMIAVVPYWPLVALFRVGLGFSHPGIFVIAVVIGTELVGPKQRIYAGVGSSAFFSLGQVFLGAMAYLFTEYQYLQLAISIPGIIFFSYWWLVPESARWLMSKRRYKEAAAILQRAAKFNGRTVSGEIVESIELEPISENGCENKRATATAADLFRSQSLRKRILVAIAVACVYYALSINPSFLGGDINLSFIIGGFLELPFLIVVLLAINRIGRRWMLIFGFILCATLMLLTLAVPAENTIIKLLLVLFAKSALASVYAINYTYTSELFPTVLRNTAMGLCSMIGRIGSFAASYFALWLAEDYAVLMSLLYSAIALIAGGLTLLLPETAGHDLAETLADAEKFSNNLTGSIGHVDIGKDGKVEEAERAKRYWQNDLRADVEYFCSFPKAVVRGSSKERLEKAEPNQRFQIQRGRIPTVGIVAVVTSVVHGRRVHDVANRAALSALLDLSVKQFDNDQLGQREESENEATPQLTLGMTALNEKDKNIIANMMENMSENWV</sequence>
<dbReference type="STRING" id="990121.A0A0V0ZKA8"/>
<comment type="caution">
    <text evidence="7">The sequence shown here is derived from an EMBL/GenBank/DDBJ whole genome shotgun (WGS) entry which is preliminary data.</text>
</comment>
<gene>
    <name evidence="7" type="primary">Orct</name>
    <name evidence="7" type="ORF">T12_7476</name>
</gene>
<feature type="transmembrane region" description="Helical" evidence="5">
    <location>
        <begin position="193"/>
        <end position="210"/>
    </location>
</feature>
<dbReference type="OrthoDB" id="3936150at2759"/>
<dbReference type="InterPro" id="IPR005828">
    <property type="entry name" value="MFS_sugar_transport-like"/>
</dbReference>
<feature type="transmembrane region" description="Helical" evidence="5">
    <location>
        <begin position="361"/>
        <end position="381"/>
    </location>
</feature>
<evidence type="ECO:0000313" key="7">
    <source>
        <dbReference type="EMBL" id="KRY12821.1"/>
    </source>
</evidence>
<dbReference type="AlphaFoldDB" id="A0A0V0ZKA8"/>
<dbReference type="SUPFAM" id="SSF103473">
    <property type="entry name" value="MFS general substrate transporter"/>
    <property type="match status" value="1"/>
</dbReference>
<feature type="transmembrane region" description="Helical" evidence="5">
    <location>
        <begin position="245"/>
        <end position="264"/>
    </location>
</feature>
<dbReference type="InterPro" id="IPR020846">
    <property type="entry name" value="MFS_dom"/>
</dbReference>
<dbReference type="CDD" id="cd17317">
    <property type="entry name" value="MFS_SLC22"/>
    <property type="match status" value="1"/>
</dbReference>
<keyword evidence="3 5" id="KW-1133">Transmembrane helix</keyword>
<evidence type="ECO:0000256" key="2">
    <source>
        <dbReference type="ARBA" id="ARBA00022692"/>
    </source>
</evidence>
<feature type="transmembrane region" description="Helical" evidence="5">
    <location>
        <begin position="20"/>
        <end position="41"/>
    </location>
</feature>
<feature type="transmembrane region" description="Helical" evidence="5">
    <location>
        <begin position="388"/>
        <end position="407"/>
    </location>
</feature>
<comment type="subcellular location">
    <subcellularLocation>
        <location evidence="1">Membrane</location>
        <topology evidence="1">Multi-pass membrane protein</topology>
    </subcellularLocation>
</comment>
<reference evidence="7 8" key="1">
    <citation type="submission" date="2015-01" db="EMBL/GenBank/DDBJ databases">
        <title>Evolution of Trichinella species and genotypes.</title>
        <authorList>
            <person name="Korhonen P.K."/>
            <person name="Edoardo P."/>
            <person name="Giuseppe L.R."/>
            <person name="Gasser R.B."/>
        </authorList>
    </citation>
    <scope>NUCLEOTIDE SEQUENCE [LARGE SCALE GENOMIC DNA]</scope>
    <source>
        <strain evidence="7">ISS2496</strain>
    </source>
</reference>
<dbReference type="GO" id="GO:0022857">
    <property type="term" value="F:transmembrane transporter activity"/>
    <property type="evidence" value="ECO:0007669"/>
    <property type="project" value="InterPro"/>
</dbReference>
<evidence type="ECO:0000256" key="5">
    <source>
        <dbReference type="SAM" id="Phobius"/>
    </source>
</evidence>
<keyword evidence="2 5" id="KW-0812">Transmembrane</keyword>
<evidence type="ECO:0000313" key="8">
    <source>
        <dbReference type="Proteomes" id="UP000054783"/>
    </source>
</evidence>
<feature type="transmembrane region" description="Helical" evidence="5">
    <location>
        <begin position="448"/>
        <end position="469"/>
    </location>
</feature>
<keyword evidence="4 5" id="KW-0472">Membrane</keyword>
<feature type="transmembrane region" description="Helical" evidence="5">
    <location>
        <begin position="475"/>
        <end position="497"/>
    </location>
</feature>
<name>A0A0V0ZKA8_9BILA</name>
<dbReference type="Proteomes" id="UP000054783">
    <property type="component" value="Unassembled WGS sequence"/>
</dbReference>